<keyword evidence="3" id="KW-0472">Membrane</keyword>
<dbReference type="SUPFAM" id="SSF103506">
    <property type="entry name" value="Mitochondrial carrier"/>
    <property type="match status" value="1"/>
</dbReference>
<protein>
    <submittedName>
        <fullName evidence="5">Predicted protein</fullName>
    </submittedName>
</protein>
<dbReference type="KEGG" id="ngr:NAEGRDRAFT_47019"/>
<name>D2V6B5_NAEGR</name>
<organism evidence="6">
    <name type="scientific">Naegleria gruberi</name>
    <name type="common">Amoeba</name>
    <dbReference type="NCBI Taxonomy" id="5762"/>
    <lineage>
        <taxon>Eukaryota</taxon>
        <taxon>Discoba</taxon>
        <taxon>Heterolobosea</taxon>
        <taxon>Tetramitia</taxon>
        <taxon>Eutetramitia</taxon>
        <taxon>Vahlkampfiidae</taxon>
        <taxon>Naegleria</taxon>
    </lineage>
</organism>
<proteinExistence type="predicted"/>
<dbReference type="EMBL" id="GG738854">
    <property type="protein sequence ID" value="EFC47542.1"/>
    <property type="molecule type" value="Genomic_DNA"/>
</dbReference>
<dbReference type="GeneID" id="8861610"/>
<evidence type="ECO:0000256" key="3">
    <source>
        <dbReference type="ARBA" id="ARBA00023136"/>
    </source>
</evidence>
<keyword evidence="2" id="KW-0812">Transmembrane</keyword>
<dbReference type="GO" id="GO:0016020">
    <property type="term" value="C:membrane"/>
    <property type="evidence" value="ECO:0007669"/>
    <property type="project" value="UniProtKB-SubCell"/>
</dbReference>
<keyword evidence="6" id="KW-1185">Reference proteome</keyword>
<dbReference type="AlphaFoldDB" id="D2V6B5"/>
<dbReference type="Proteomes" id="UP000006671">
    <property type="component" value="Unassembled WGS sequence"/>
</dbReference>
<feature type="region of interest" description="Disordered" evidence="4">
    <location>
        <begin position="1"/>
        <end position="23"/>
    </location>
</feature>
<dbReference type="RefSeq" id="XP_002680286.1">
    <property type="nucleotide sequence ID" value="XM_002680240.1"/>
</dbReference>
<dbReference type="InParanoid" id="D2V6B5"/>
<dbReference type="OMA" id="STQNICV"/>
<comment type="subcellular location">
    <subcellularLocation>
        <location evidence="1">Membrane</location>
    </subcellularLocation>
</comment>
<evidence type="ECO:0000313" key="5">
    <source>
        <dbReference type="EMBL" id="EFC47542.1"/>
    </source>
</evidence>
<dbReference type="InterPro" id="IPR023395">
    <property type="entry name" value="MCP_dom_sf"/>
</dbReference>
<dbReference type="VEuPathDB" id="AmoebaDB:NAEGRDRAFT_47019"/>
<accession>D2V6B5</accession>
<dbReference type="Gene3D" id="1.50.40.10">
    <property type="entry name" value="Mitochondrial carrier domain"/>
    <property type="match status" value="1"/>
</dbReference>
<gene>
    <name evidence="5" type="ORF">NAEGRDRAFT_47019</name>
</gene>
<sequence length="394" mass="44663">MAFKRRDKKQKKKHHLTHKKQRKTWSDRLVTNLIRNQFKSRIWKRVREFIDGFLPDSIPFIHSPAQQGSNSASPSSPSSSTSSSNGSSNQVVVINVQEQQDNKLDNAENNKIFGGKSKLLINGMTLWYDLVSFILSRERLTLDLEGFYSGGVKDYLAKVYRENGLLACISNRQVMGPIAKFLLSTLYTVSIQMPIMDTLCENYEASPMVSQLIRRIDDILLMAMNYPIDTSCLMKFKRGEAKVESATSNSLVQSLKFIKEQNGVVNGWFRGFGWSILENILYETSDSLLRSGMSLLFSKLFGLDSCGSSTVGQIALSGEQLALFNKFQSTSIDLIQDALLSPLRFSILRYRTDLVNQYTSPIDCFKQVHAKEGFRTFYKGTFIGTFLVNHNKNQ</sequence>
<reference evidence="5 6" key="1">
    <citation type="journal article" date="2010" name="Cell">
        <title>The genome of Naegleria gruberi illuminates early eukaryotic versatility.</title>
        <authorList>
            <person name="Fritz-Laylin L.K."/>
            <person name="Prochnik S.E."/>
            <person name="Ginger M.L."/>
            <person name="Dacks J.B."/>
            <person name="Carpenter M.L."/>
            <person name="Field M.C."/>
            <person name="Kuo A."/>
            <person name="Paredez A."/>
            <person name="Chapman J."/>
            <person name="Pham J."/>
            <person name="Shu S."/>
            <person name="Neupane R."/>
            <person name="Cipriano M."/>
            <person name="Mancuso J."/>
            <person name="Tu H."/>
            <person name="Salamov A."/>
            <person name="Lindquist E."/>
            <person name="Shapiro H."/>
            <person name="Lucas S."/>
            <person name="Grigoriev I.V."/>
            <person name="Cande W.Z."/>
            <person name="Fulton C."/>
            <person name="Rokhsar D.S."/>
            <person name="Dawson S.C."/>
        </authorList>
    </citation>
    <scope>NUCLEOTIDE SEQUENCE [LARGE SCALE GENOMIC DNA]</scope>
    <source>
        <strain evidence="5 6">NEG-M</strain>
    </source>
</reference>
<evidence type="ECO:0000256" key="4">
    <source>
        <dbReference type="SAM" id="MobiDB-lite"/>
    </source>
</evidence>
<evidence type="ECO:0000256" key="1">
    <source>
        <dbReference type="ARBA" id="ARBA00004370"/>
    </source>
</evidence>
<evidence type="ECO:0000313" key="6">
    <source>
        <dbReference type="Proteomes" id="UP000006671"/>
    </source>
</evidence>
<evidence type="ECO:0000256" key="2">
    <source>
        <dbReference type="ARBA" id="ARBA00022692"/>
    </source>
</evidence>
<dbReference type="OrthoDB" id="276989at2759"/>
<feature type="region of interest" description="Disordered" evidence="4">
    <location>
        <begin position="64"/>
        <end position="88"/>
    </location>
</feature>